<keyword evidence="3" id="KW-1185">Reference proteome</keyword>
<gene>
    <name evidence="2" type="ORF">CLV42_13010</name>
</gene>
<reference evidence="2 3" key="1">
    <citation type="submission" date="2018-03" db="EMBL/GenBank/DDBJ databases">
        <title>Genomic Encyclopedia of Archaeal and Bacterial Type Strains, Phase II (KMG-II): from individual species to whole genera.</title>
        <authorList>
            <person name="Goeker M."/>
        </authorList>
    </citation>
    <scope>NUCLEOTIDE SEQUENCE [LARGE SCALE GENOMIC DNA]</scope>
    <source>
        <strain evidence="2 3">DSM 18107</strain>
    </source>
</reference>
<feature type="region of interest" description="Disordered" evidence="1">
    <location>
        <begin position="1"/>
        <end position="35"/>
    </location>
</feature>
<protein>
    <submittedName>
        <fullName evidence="2">Uncharacterized protein</fullName>
    </submittedName>
</protein>
<organism evidence="2 3">
    <name type="scientific">Chitinophaga ginsengisoli</name>
    <dbReference type="NCBI Taxonomy" id="363837"/>
    <lineage>
        <taxon>Bacteria</taxon>
        <taxon>Pseudomonadati</taxon>
        <taxon>Bacteroidota</taxon>
        <taxon>Chitinophagia</taxon>
        <taxon>Chitinophagales</taxon>
        <taxon>Chitinophagaceae</taxon>
        <taxon>Chitinophaga</taxon>
    </lineage>
</organism>
<proteinExistence type="predicted"/>
<evidence type="ECO:0000256" key="1">
    <source>
        <dbReference type="SAM" id="MobiDB-lite"/>
    </source>
</evidence>
<dbReference type="EMBL" id="PYGK01000030">
    <property type="protein sequence ID" value="PSL19055.1"/>
    <property type="molecule type" value="Genomic_DNA"/>
</dbReference>
<name>A0A2P8FBE1_9BACT</name>
<comment type="caution">
    <text evidence="2">The sequence shown here is derived from an EMBL/GenBank/DDBJ whole genome shotgun (WGS) entry which is preliminary data.</text>
</comment>
<evidence type="ECO:0000313" key="3">
    <source>
        <dbReference type="Proteomes" id="UP000240978"/>
    </source>
</evidence>
<dbReference type="Proteomes" id="UP000240978">
    <property type="component" value="Unassembled WGS sequence"/>
</dbReference>
<evidence type="ECO:0000313" key="2">
    <source>
        <dbReference type="EMBL" id="PSL19055.1"/>
    </source>
</evidence>
<accession>A0A2P8FBE1</accession>
<dbReference type="AlphaFoldDB" id="A0A2P8FBE1"/>
<sequence length="35" mass="3781">MVSKTPAADRLLKEKKEKKKAVSPAAADPGQKETE</sequence>